<feature type="coiled-coil region" evidence="1">
    <location>
        <begin position="1"/>
        <end position="28"/>
    </location>
</feature>
<accession>A0A6J6AF47</accession>
<evidence type="ECO:0000256" key="1">
    <source>
        <dbReference type="SAM" id="Coils"/>
    </source>
</evidence>
<proteinExistence type="predicted"/>
<protein>
    <submittedName>
        <fullName evidence="2">Unannotated protein</fullName>
    </submittedName>
</protein>
<keyword evidence="1" id="KW-0175">Coiled coil</keyword>
<dbReference type="EMBL" id="CAETWZ010000013">
    <property type="protein sequence ID" value="CAB4367463.1"/>
    <property type="molecule type" value="Genomic_DNA"/>
</dbReference>
<dbReference type="EMBL" id="CAFBQH010000080">
    <property type="protein sequence ID" value="CAB5053876.1"/>
    <property type="molecule type" value="Genomic_DNA"/>
</dbReference>
<evidence type="ECO:0000313" key="5">
    <source>
        <dbReference type="EMBL" id="CAB5053876.1"/>
    </source>
</evidence>
<evidence type="ECO:0000313" key="3">
    <source>
        <dbReference type="EMBL" id="CAB4663021.1"/>
    </source>
</evidence>
<dbReference type="EMBL" id="CAEZXA010000002">
    <property type="protein sequence ID" value="CAB4663021.1"/>
    <property type="molecule type" value="Genomic_DNA"/>
</dbReference>
<evidence type="ECO:0000313" key="4">
    <source>
        <dbReference type="EMBL" id="CAB4759841.1"/>
    </source>
</evidence>
<organism evidence="2">
    <name type="scientific">freshwater metagenome</name>
    <dbReference type="NCBI Taxonomy" id="449393"/>
    <lineage>
        <taxon>unclassified sequences</taxon>
        <taxon>metagenomes</taxon>
        <taxon>ecological metagenomes</taxon>
    </lineage>
</organism>
<evidence type="ECO:0000313" key="2">
    <source>
        <dbReference type="EMBL" id="CAB4367463.1"/>
    </source>
</evidence>
<name>A0A6J6AF47_9ZZZZ</name>
<sequence length="61" mass="6763">MSDIESIISDLEQASEALNDAAMALISEAIRQGGKERPPLEKKISQARRSVDKAIHLLRFN</sequence>
<dbReference type="EMBL" id="CAEZZL010000032">
    <property type="protein sequence ID" value="CAB4759841.1"/>
    <property type="molecule type" value="Genomic_DNA"/>
</dbReference>
<reference evidence="2" key="1">
    <citation type="submission" date="2020-05" db="EMBL/GenBank/DDBJ databases">
        <authorList>
            <person name="Chiriac C."/>
            <person name="Salcher M."/>
            <person name="Ghai R."/>
            <person name="Kavagutti S V."/>
        </authorList>
    </citation>
    <scope>NUCLEOTIDE SEQUENCE</scope>
</reference>
<dbReference type="AlphaFoldDB" id="A0A6J6AF47"/>
<gene>
    <name evidence="3" type="ORF">UFOPK2334_00066</name>
    <name evidence="4" type="ORF">UFOPK2870_00577</name>
    <name evidence="2" type="ORF">UFOPK4179_00246</name>
    <name evidence="5" type="ORF">UFOPK4293_01221</name>
</gene>